<evidence type="ECO:0000259" key="1">
    <source>
        <dbReference type="Pfam" id="PF04326"/>
    </source>
</evidence>
<organism evidence="2 3">
    <name type="scientific">candidate division WOR-3 bacterium JGI_Cruoil_03_44_89</name>
    <dbReference type="NCBI Taxonomy" id="1973748"/>
    <lineage>
        <taxon>Bacteria</taxon>
        <taxon>Bacteria division WOR-3</taxon>
    </lineage>
</organism>
<dbReference type="Gene3D" id="3.30.565.60">
    <property type="match status" value="1"/>
</dbReference>
<dbReference type="Gene3D" id="3.30.950.30">
    <property type="entry name" value="Schlafen, AAA domain"/>
    <property type="match status" value="1"/>
</dbReference>
<protein>
    <recommendedName>
        <fullName evidence="1">Schlafen AlbA-2 domain-containing protein</fullName>
    </recommendedName>
</protein>
<comment type="caution">
    <text evidence="2">The sequence shown here is derived from an EMBL/GenBank/DDBJ whole genome shotgun (WGS) entry which is preliminary data.</text>
</comment>
<dbReference type="AlphaFoldDB" id="A0A235BTS7"/>
<reference evidence="2 3" key="1">
    <citation type="submission" date="2017-07" db="EMBL/GenBank/DDBJ databases">
        <title>Recovery of genomes from metagenomes via a dereplication, aggregation, and scoring strategy.</title>
        <authorList>
            <person name="Sieber C.M."/>
            <person name="Probst A.J."/>
            <person name="Sharrar A."/>
            <person name="Thomas B.C."/>
            <person name="Hess M."/>
            <person name="Tringe S.G."/>
            <person name="Banfield J.F."/>
        </authorList>
    </citation>
    <scope>NUCLEOTIDE SEQUENCE [LARGE SCALE GENOMIC DNA]</scope>
    <source>
        <strain evidence="2">JGI_Cruoil_03_44_89</strain>
    </source>
</reference>
<dbReference type="Pfam" id="PF13749">
    <property type="entry name" value="HATPase_c_4"/>
    <property type="match status" value="1"/>
</dbReference>
<feature type="domain" description="Schlafen AlbA-2" evidence="1">
    <location>
        <begin position="2"/>
        <end position="94"/>
    </location>
</feature>
<sequence>METAGAFANTEGGIILIGISDTNEIKGVQVGKETLRNWANQISQSTEPRVIPEIEVGEINNKNVVIIGIKEFPIKPVSVKGKYFRRIGNSNRVMPMQEIAQMHFHSVGMSWDKLPAKDTTIEDIDVGKVKRYIERANETGRRKIGDDEKPLQVLEKLELISEGKPTWAAIILFHECPQRFLSQAVIHCGRFKEESIVIDDRMIEGTIIEQVGEAMDFIRKNINVRFVMTGEPAREQIWDYPLEALREAVINAVCHRDYTISSNTEVRIYDNKLIVWSPGGLPLGITIEELYEPHSSVLRNKGIGEIFYDIGWIEQWGSGIDKMRKACIEAGLPEPQFEEHQGFRVIFRKDIYTEEYLHTLGLNDRQIRAVMYVKEKGKITNKEYQTVLPSISRVTATRDLTELVRKSVLKKVGKGKRELHYVLMMQR</sequence>
<dbReference type="InterPro" id="IPR038475">
    <property type="entry name" value="RecG_C_sf"/>
</dbReference>
<dbReference type="Proteomes" id="UP000215215">
    <property type="component" value="Unassembled WGS sequence"/>
</dbReference>
<dbReference type="PANTHER" id="PTHR30595:SF6">
    <property type="entry name" value="SCHLAFEN ALBA-2 DOMAIN-CONTAINING PROTEIN"/>
    <property type="match status" value="1"/>
</dbReference>
<dbReference type="Pfam" id="PF04326">
    <property type="entry name" value="SLFN_AlbA_2"/>
    <property type="match status" value="1"/>
</dbReference>
<evidence type="ECO:0000313" key="2">
    <source>
        <dbReference type="EMBL" id="OYD14955.1"/>
    </source>
</evidence>
<dbReference type="PANTHER" id="PTHR30595">
    <property type="entry name" value="GLPR-RELATED TRANSCRIPTIONAL REPRESSOR"/>
    <property type="match status" value="1"/>
</dbReference>
<evidence type="ECO:0000313" key="3">
    <source>
        <dbReference type="Proteomes" id="UP000215215"/>
    </source>
</evidence>
<dbReference type="InterPro" id="IPR038461">
    <property type="entry name" value="Schlafen_AlbA_2_dom_sf"/>
</dbReference>
<dbReference type="Gene3D" id="1.10.10.10">
    <property type="entry name" value="Winged helix-like DNA-binding domain superfamily/Winged helix DNA-binding domain"/>
    <property type="match status" value="1"/>
</dbReference>
<proteinExistence type="predicted"/>
<dbReference type="InterPro" id="IPR036388">
    <property type="entry name" value="WH-like_DNA-bd_sf"/>
</dbReference>
<gene>
    <name evidence="2" type="ORF">CH333_06920</name>
</gene>
<accession>A0A235BTS7</accession>
<dbReference type="EMBL" id="NOZQ01000151">
    <property type="protein sequence ID" value="OYD14955.1"/>
    <property type="molecule type" value="Genomic_DNA"/>
</dbReference>
<name>A0A235BTS7_UNCW3</name>
<dbReference type="InterPro" id="IPR007421">
    <property type="entry name" value="Schlafen_AlbA_2_dom"/>
</dbReference>